<gene>
    <name evidence="1" type="ORF">HXN33_04635</name>
</gene>
<sequence length="229" mass="26192">MKKLHVIMLTLLMLLVGVVSISAKEKEKFTPLPCVLTLNDGSKVSGYLVNFKKARVMASVYGQNIYNIQTLFIAPTPTGKETKYEADNAKELELTKDGKQIKYLSLYACKIFSMPKSLKKTNHKYFWEQTYEGKEVLGFMSPTVDYSSSGSTFYIEESIAFSYCLKSDDVVVTYYVPETGIRISAKKTLLSCFERFPKMDEYLQSDAFSLKDMKKHPLDLLRVLERKLK</sequence>
<accession>A0A930HYP2</accession>
<dbReference type="AlphaFoldDB" id="A0A930HYP2"/>
<dbReference type="Proteomes" id="UP000757461">
    <property type="component" value="Unassembled WGS sequence"/>
</dbReference>
<dbReference type="RefSeq" id="WP_219497154.1">
    <property type="nucleotide sequence ID" value="NZ_JABZSL010000001.1"/>
</dbReference>
<name>A0A930HYP2_9BACT</name>
<reference evidence="1" key="1">
    <citation type="submission" date="2020-04" db="EMBL/GenBank/DDBJ databases">
        <title>Deep metagenomics examines the oral microbiome during advanced dental caries in children, revealing novel taxa and co-occurrences with host molecules.</title>
        <authorList>
            <person name="Baker J.L."/>
            <person name="Morton J.T."/>
            <person name="Dinis M."/>
            <person name="Alvarez R."/>
            <person name="Tran N.C."/>
            <person name="Knight R."/>
            <person name="Edlund A."/>
        </authorList>
    </citation>
    <scope>NUCLEOTIDE SEQUENCE</scope>
    <source>
        <strain evidence="1">JCVI_25_bin.9</strain>
    </source>
</reference>
<comment type="caution">
    <text evidence="1">The sequence shown here is derived from an EMBL/GenBank/DDBJ whole genome shotgun (WGS) entry which is preliminary data.</text>
</comment>
<dbReference type="EMBL" id="JABZSQ010000064">
    <property type="protein sequence ID" value="MBF1414853.1"/>
    <property type="molecule type" value="Genomic_DNA"/>
</dbReference>
<proteinExistence type="predicted"/>
<organism evidence="1 2">
    <name type="scientific">Prevotella histicola</name>
    <dbReference type="NCBI Taxonomy" id="470565"/>
    <lineage>
        <taxon>Bacteria</taxon>
        <taxon>Pseudomonadati</taxon>
        <taxon>Bacteroidota</taxon>
        <taxon>Bacteroidia</taxon>
        <taxon>Bacteroidales</taxon>
        <taxon>Prevotellaceae</taxon>
        <taxon>Prevotella</taxon>
    </lineage>
</organism>
<evidence type="ECO:0000313" key="1">
    <source>
        <dbReference type="EMBL" id="MBF1414853.1"/>
    </source>
</evidence>
<protein>
    <submittedName>
        <fullName evidence="1">Uncharacterized protein</fullName>
    </submittedName>
</protein>
<evidence type="ECO:0000313" key="2">
    <source>
        <dbReference type="Proteomes" id="UP000757461"/>
    </source>
</evidence>